<keyword evidence="4 6" id="KW-0472">Membrane</keyword>
<keyword evidence="8" id="KW-1185">Reference proteome</keyword>
<evidence type="ECO:0000256" key="5">
    <source>
        <dbReference type="ARBA" id="ARBA00049650"/>
    </source>
</evidence>
<organism evidence="7 8">
    <name type="scientific">Panurus biarmicus</name>
    <name type="common">Bearded tit</name>
    <dbReference type="NCBI Taxonomy" id="181101"/>
    <lineage>
        <taxon>Eukaryota</taxon>
        <taxon>Metazoa</taxon>
        <taxon>Chordata</taxon>
        <taxon>Craniata</taxon>
        <taxon>Vertebrata</taxon>
        <taxon>Euteleostomi</taxon>
        <taxon>Archelosauria</taxon>
        <taxon>Archosauria</taxon>
        <taxon>Dinosauria</taxon>
        <taxon>Saurischia</taxon>
        <taxon>Theropoda</taxon>
        <taxon>Coelurosauria</taxon>
        <taxon>Aves</taxon>
        <taxon>Neognathae</taxon>
        <taxon>Neoaves</taxon>
        <taxon>Telluraves</taxon>
        <taxon>Australaves</taxon>
        <taxon>Passeriformes</taxon>
        <taxon>Sylvioidea</taxon>
        <taxon>Sylviidae</taxon>
        <taxon>Sylviidae incertae sedis</taxon>
        <taxon>Panurus</taxon>
    </lineage>
</organism>
<comment type="similarity">
    <text evidence="5">Belongs to the PDZK1-interacting protein 1/SMIM24 family.</text>
</comment>
<evidence type="ECO:0000256" key="3">
    <source>
        <dbReference type="ARBA" id="ARBA00022989"/>
    </source>
</evidence>
<name>A0A7K6LZY3_PANBI</name>
<dbReference type="PANTHER" id="PTHR15296">
    <property type="entry name" value="MEMBRANE-ASSOCIATED PROTEIN MAP17"/>
    <property type="match status" value="1"/>
</dbReference>
<sequence>APGHAGTGPKVLQPWLIGLTAVVVFLFVVFVMLLVNRLWNLRKHRLDWCGGLGKT</sequence>
<evidence type="ECO:0000256" key="2">
    <source>
        <dbReference type="ARBA" id="ARBA00022692"/>
    </source>
</evidence>
<dbReference type="Pfam" id="PF15807">
    <property type="entry name" value="MAP17"/>
    <property type="match status" value="1"/>
</dbReference>
<feature type="non-terminal residue" evidence="7">
    <location>
        <position position="55"/>
    </location>
</feature>
<proteinExistence type="inferred from homology"/>
<dbReference type="PANTHER" id="PTHR15296:SF2">
    <property type="entry name" value="SMALL INTEGRAL MEMBRANE PROTEIN 24"/>
    <property type="match status" value="1"/>
</dbReference>
<evidence type="ECO:0000256" key="6">
    <source>
        <dbReference type="SAM" id="Phobius"/>
    </source>
</evidence>
<reference evidence="7 8" key="1">
    <citation type="submission" date="2019-09" db="EMBL/GenBank/DDBJ databases">
        <title>Bird 10,000 Genomes (B10K) Project - Family phase.</title>
        <authorList>
            <person name="Zhang G."/>
        </authorList>
    </citation>
    <scope>NUCLEOTIDE SEQUENCE [LARGE SCALE GENOMIC DNA]</scope>
    <source>
        <strain evidence="7">B10K-DU-030-18</strain>
    </source>
</reference>
<gene>
    <name evidence="7" type="primary">Smim24</name>
    <name evidence="7" type="ORF">PANBIA_R14273</name>
</gene>
<dbReference type="GO" id="GO:0016020">
    <property type="term" value="C:membrane"/>
    <property type="evidence" value="ECO:0007669"/>
    <property type="project" value="UniProtKB-SubCell"/>
</dbReference>
<dbReference type="Proteomes" id="UP000545574">
    <property type="component" value="Unassembled WGS sequence"/>
</dbReference>
<evidence type="ECO:0000313" key="8">
    <source>
        <dbReference type="Proteomes" id="UP000545574"/>
    </source>
</evidence>
<evidence type="ECO:0000256" key="4">
    <source>
        <dbReference type="ARBA" id="ARBA00023136"/>
    </source>
</evidence>
<feature type="non-terminal residue" evidence="7">
    <location>
        <position position="1"/>
    </location>
</feature>
<protein>
    <submittedName>
        <fullName evidence="7">SIM24 protein</fullName>
    </submittedName>
</protein>
<dbReference type="EMBL" id="VZRT01000061">
    <property type="protein sequence ID" value="NWW30387.1"/>
    <property type="molecule type" value="Genomic_DNA"/>
</dbReference>
<comment type="subcellular location">
    <subcellularLocation>
        <location evidence="1">Membrane</location>
        <topology evidence="1">Single-pass membrane protein</topology>
    </subcellularLocation>
</comment>
<dbReference type="InterPro" id="IPR031627">
    <property type="entry name" value="PDZK1IP1/SMIM24"/>
</dbReference>
<evidence type="ECO:0000313" key="7">
    <source>
        <dbReference type="EMBL" id="NWW30387.1"/>
    </source>
</evidence>
<accession>A0A7K6LZY3</accession>
<keyword evidence="2 6" id="KW-0812">Transmembrane</keyword>
<keyword evidence="3 6" id="KW-1133">Transmembrane helix</keyword>
<feature type="transmembrane region" description="Helical" evidence="6">
    <location>
        <begin position="15"/>
        <end position="35"/>
    </location>
</feature>
<comment type="caution">
    <text evidence="7">The sequence shown here is derived from an EMBL/GenBank/DDBJ whole genome shotgun (WGS) entry which is preliminary data.</text>
</comment>
<dbReference type="AlphaFoldDB" id="A0A7K6LZY3"/>
<evidence type="ECO:0000256" key="1">
    <source>
        <dbReference type="ARBA" id="ARBA00004167"/>
    </source>
</evidence>